<evidence type="ECO:0000313" key="14">
    <source>
        <dbReference type="EMBL" id="CAB4722872.1"/>
    </source>
</evidence>
<keyword evidence="6" id="KW-0964">Secreted</keyword>
<dbReference type="InterPro" id="IPR036849">
    <property type="entry name" value="Enolase-like_C_sf"/>
</dbReference>
<dbReference type="SFLD" id="SFLDF00002">
    <property type="entry name" value="enolase"/>
    <property type="match status" value="1"/>
</dbReference>
<dbReference type="NCBIfam" id="TIGR01060">
    <property type="entry name" value="eno"/>
    <property type="match status" value="1"/>
</dbReference>
<dbReference type="Gene3D" id="3.20.20.120">
    <property type="entry name" value="Enolase-like C-terminal domain"/>
    <property type="match status" value="1"/>
</dbReference>
<evidence type="ECO:0000256" key="7">
    <source>
        <dbReference type="ARBA" id="ARBA00022723"/>
    </source>
</evidence>
<evidence type="ECO:0000256" key="10">
    <source>
        <dbReference type="ARBA" id="ARBA00023239"/>
    </source>
</evidence>
<feature type="domain" description="Enolase C-terminal TIM barrel" evidence="11">
    <location>
        <begin position="204"/>
        <end position="490"/>
    </location>
</feature>
<dbReference type="FunFam" id="3.30.390.10:FF:000001">
    <property type="entry name" value="Enolase"/>
    <property type="match status" value="1"/>
</dbReference>
<evidence type="ECO:0000256" key="2">
    <source>
        <dbReference type="ARBA" id="ARBA00005031"/>
    </source>
</evidence>
<evidence type="ECO:0000256" key="9">
    <source>
        <dbReference type="ARBA" id="ARBA00023152"/>
    </source>
</evidence>
<keyword evidence="10" id="KW-0456">Lyase</keyword>
<dbReference type="InterPro" id="IPR020809">
    <property type="entry name" value="Enolase_CS"/>
</dbReference>
<gene>
    <name evidence="14" type="ORF">UFOPK2656_01499</name>
    <name evidence="15" type="ORF">UFOPK3099_00641</name>
    <name evidence="16" type="ORF">UFOPK3651_01179</name>
    <name evidence="17" type="ORF">UFOPK3931_00208</name>
    <name evidence="13" type="ORF">UFOPK4189_01120</name>
</gene>
<dbReference type="PRINTS" id="PR00148">
    <property type="entry name" value="ENOLASE"/>
</dbReference>
<evidence type="ECO:0000256" key="5">
    <source>
        <dbReference type="ARBA" id="ARBA00022490"/>
    </source>
</evidence>
<comment type="cofactor">
    <cofactor evidence="1">
        <name>Mg(2+)</name>
        <dbReference type="ChEBI" id="CHEBI:18420"/>
    </cofactor>
</comment>
<dbReference type="SUPFAM" id="SSF51604">
    <property type="entry name" value="Enolase C-terminal domain-like"/>
    <property type="match status" value="1"/>
</dbReference>
<dbReference type="GO" id="GO:0006096">
    <property type="term" value="P:glycolytic process"/>
    <property type="evidence" value="ECO:0007669"/>
    <property type="project" value="UniProtKB-UniPathway"/>
</dbReference>
<dbReference type="PANTHER" id="PTHR11902:SF1">
    <property type="entry name" value="ENOLASE"/>
    <property type="match status" value="1"/>
</dbReference>
<dbReference type="CDD" id="cd03313">
    <property type="entry name" value="enolase"/>
    <property type="match status" value="1"/>
</dbReference>
<dbReference type="EMBL" id="CAESGF010000005">
    <property type="protein sequence ID" value="CAB4363339.1"/>
    <property type="molecule type" value="Genomic_DNA"/>
</dbReference>
<evidence type="ECO:0000313" key="17">
    <source>
        <dbReference type="EMBL" id="CAB4972050.1"/>
    </source>
</evidence>
<dbReference type="InterPro" id="IPR029017">
    <property type="entry name" value="Enolase-like_N"/>
</dbReference>
<evidence type="ECO:0000259" key="12">
    <source>
        <dbReference type="SMART" id="SM01193"/>
    </source>
</evidence>
<dbReference type="SMART" id="SM01193">
    <property type="entry name" value="Enolase_N"/>
    <property type="match status" value="1"/>
</dbReference>
<dbReference type="GO" id="GO:0000287">
    <property type="term" value="F:magnesium ion binding"/>
    <property type="evidence" value="ECO:0007669"/>
    <property type="project" value="InterPro"/>
</dbReference>
<evidence type="ECO:0000313" key="15">
    <source>
        <dbReference type="EMBL" id="CAB4809555.1"/>
    </source>
</evidence>
<name>A0A6J6RI79_9ZZZZ</name>
<evidence type="ECO:0000256" key="3">
    <source>
        <dbReference type="ARBA" id="ARBA00009604"/>
    </source>
</evidence>
<dbReference type="FunFam" id="3.20.20.120:FF:000001">
    <property type="entry name" value="Enolase"/>
    <property type="match status" value="1"/>
</dbReference>
<keyword evidence="5" id="KW-0963">Cytoplasm</keyword>
<dbReference type="UniPathway" id="UPA00109">
    <property type="reaction ID" value="UER00187"/>
</dbReference>
<dbReference type="Pfam" id="PF03952">
    <property type="entry name" value="Enolase_N"/>
    <property type="match status" value="1"/>
</dbReference>
<dbReference type="EMBL" id="CAFBMT010000005">
    <property type="protein sequence ID" value="CAB4926138.1"/>
    <property type="molecule type" value="Genomic_DNA"/>
</dbReference>
<accession>A0A6J6RI79</accession>
<dbReference type="SUPFAM" id="SSF54826">
    <property type="entry name" value="Enolase N-terminal domain-like"/>
    <property type="match status" value="1"/>
</dbReference>
<dbReference type="AlphaFoldDB" id="A0A6J6RI79"/>
<evidence type="ECO:0000256" key="6">
    <source>
        <dbReference type="ARBA" id="ARBA00022525"/>
    </source>
</evidence>
<dbReference type="EMBL" id="CAEZYF010000008">
    <property type="protein sequence ID" value="CAB4722872.1"/>
    <property type="molecule type" value="Genomic_DNA"/>
</dbReference>
<dbReference type="InterPro" id="IPR000941">
    <property type="entry name" value="Enolase"/>
</dbReference>
<comment type="similarity">
    <text evidence="3">Belongs to the enolase family.</text>
</comment>
<dbReference type="Gene3D" id="3.30.390.10">
    <property type="entry name" value="Enolase-like, N-terminal domain"/>
    <property type="match status" value="1"/>
</dbReference>
<evidence type="ECO:0000313" key="16">
    <source>
        <dbReference type="EMBL" id="CAB4926138.1"/>
    </source>
</evidence>
<dbReference type="InterPro" id="IPR020811">
    <property type="entry name" value="Enolase_N"/>
</dbReference>
<keyword evidence="8" id="KW-0460">Magnesium</keyword>
<dbReference type="GO" id="GO:0004634">
    <property type="term" value="F:phosphopyruvate hydratase activity"/>
    <property type="evidence" value="ECO:0007669"/>
    <property type="project" value="UniProtKB-EC"/>
</dbReference>
<proteinExistence type="inferred from homology"/>
<evidence type="ECO:0000313" key="13">
    <source>
        <dbReference type="EMBL" id="CAB4363339.1"/>
    </source>
</evidence>
<evidence type="ECO:0000256" key="4">
    <source>
        <dbReference type="ARBA" id="ARBA00012058"/>
    </source>
</evidence>
<dbReference type="InterPro" id="IPR020810">
    <property type="entry name" value="Enolase_C"/>
</dbReference>
<dbReference type="PROSITE" id="PS00164">
    <property type="entry name" value="ENOLASE"/>
    <property type="match status" value="1"/>
</dbReference>
<feature type="domain" description="Enolase N-terminal" evidence="12">
    <location>
        <begin position="70"/>
        <end position="199"/>
    </location>
</feature>
<organism evidence="14">
    <name type="scientific">freshwater metagenome</name>
    <dbReference type="NCBI Taxonomy" id="449393"/>
    <lineage>
        <taxon>unclassified sequences</taxon>
        <taxon>metagenomes</taxon>
        <taxon>ecological metagenomes</taxon>
    </lineage>
</organism>
<protein>
    <recommendedName>
        <fullName evidence="4">phosphopyruvate hydratase</fullName>
        <ecNumber evidence="4">4.2.1.11</ecNumber>
    </recommendedName>
</protein>
<dbReference type="HAMAP" id="MF_00318">
    <property type="entry name" value="Enolase"/>
    <property type="match status" value="1"/>
</dbReference>
<keyword evidence="7" id="KW-0479">Metal-binding</keyword>
<dbReference type="EMBL" id="CAFBOL010000003">
    <property type="protein sequence ID" value="CAB4972050.1"/>
    <property type="molecule type" value="Genomic_DNA"/>
</dbReference>
<reference evidence="14" key="1">
    <citation type="submission" date="2020-05" db="EMBL/GenBank/DDBJ databases">
        <authorList>
            <person name="Chiriac C."/>
            <person name="Salcher M."/>
            <person name="Ghai R."/>
            <person name="Kavagutti S V."/>
        </authorList>
    </citation>
    <scope>NUCLEOTIDE SEQUENCE</scope>
</reference>
<evidence type="ECO:0000256" key="1">
    <source>
        <dbReference type="ARBA" id="ARBA00001946"/>
    </source>
</evidence>
<evidence type="ECO:0000256" key="8">
    <source>
        <dbReference type="ARBA" id="ARBA00022842"/>
    </source>
</evidence>
<dbReference type="SFLD" id="SFLDG00178">
    <property type="entry name" value="enolase"/>
    <property type="match status" value="1"/>
</dbReference>
<dbReference type="GO" id="GO:0000015">
    <property type="term" value="C:phosphopyruvate hydratase complex"/>
    <property type="evidence" value="ECO:0007669"/>
    <property type="project" value="InterPro"/>
</dbReference>
<dbReference type="SFLD" id="SFLDS00001">
    <property type="entry name" value="Enolase"/>
    <property type="match status" value="1"/>
</dbReference>
<dbReference type="EMBL" id="CAFAAV010000033">
    <property type="protein sequence ID" value="CAB4809555.1"/>
    <property type="molecule type" value="Genomic_DNA"/>
</dbReference>
<keyword evidence="9" id="KW-0324">Glycolysis</keyword>
<comment type="pathway">
    <text evidence="2">Carbohydrate degradation; glycolysis; pyruvate from D-glyceraldehyde 3-phosphate: step 4/5.</text>
</comment>
<dbReference type="SMART" id="SM01192">
    <property type="entry name" value="Enolase_C"/>
    <property type="match status" value="1"/>
</dbReference>
<dbReference type="PANTHER" id="PTHR11902">
    <property type="entry name" value="ENOLASE"/>
    <property type="match status" value="1"/>
</dbReference>
<evidence type="ECO:0000259" key="11">
    <source>
        <dbReference type="SMART" id="SM01192"/>
    </source>
</evidence>
<dbReference type="EC" id="4.2.1.11" evidence="4"/>
<sequence>MSILDHGIGAREVPAAACGRRQPRHEAGIRPDRLLLAHHNVTIGIADETLNPFPFPWVSGIGTVRDMSDIVSIIGREILDSRGNPTVEVEVVLDSGASGRAAVPSGASTGEHEAVELRDGGKRYGGKGVTTAVGFVNGEIAELLNGVEVFEQRFIDNELIALDGTENKGRIGANAILGTSLAVARAAADDLQLPLYRYLGGPNAHVLPVPMMNVINGGAHADNTIDMQEFMIMPVGAPSFSEALRWGTETYHMLKKVLHDRGLSTSVGDEGGFAPNLATNEDAIKILIETIERAGYKPGEDIAIAMDPAMSELYRDGAYHLTGEGKVLTPAEMVAYWTRIVDSYPIVSIEDGMHENDWDGWGALSRAVGDRVQLVGDDLFVTNVTRLQMGIDHKVANSILIKVNQIGSLSETLDTVELATRHAYSSVMSHRSGETEDVTIADLAVATNCGQIKTGAPARSDRVAKYNQLLRIEEQLGESAAYRGRSALSPR</sequence>
<dbReference type="Pfam" id="PF00113">
    <property type="entry name" value="Enolase_C"/>
    <property type="match status" value="1"/>
</dbReference>